<dbReference type="PANTHER" id="PTHR36566:SF1">
    <property type="entry name" value="PYRIDINIUM-3,5-BISTHIOCARBOXYLIC ACID MONONUCLEOTIDE NICKEL INSERTION PROTEIN"/>
    <property type="match status" value="1"/>
</dbReference>
<dbReference type="Pfam" id="PF01969">
    <property type="entry name" value="Ni_insertion"/>
    <property type="match status" value="1"/>
</dbReference>
<dbReference type="EMBL" id="AP023213">
    <property type="protein sequence ID" value="BCO11384.1"/>
    <property type="molecule type" value="Genomic_DNA"/>
</dbReference>
<proteinExistence type="predicted"/>
<keyword evidence="4" id="KW-1185">Reference proteome</keyword>
<evidence type="ECO:0000313" key="3">
    <source>
        <dbReference type="EMBL" id="BCO11384.1"/>
    </source>
</evidence>
<evidence type="ECO:0000256" key="2">
    <source>
        <dbReference type="SAM" id="MobiDB-lite"/>
    </source>
</evidence>
<protein>
    <recommendedName>
        <fullName evidence="5">LarC family nickel insertion protein</fullName>
    </recommendedName>
</protein>
<evidence type="ECO:0000313" key="4">
    <source>
        <dbReference type="Proteomes" id="UP000515472"/>
    </source>
</evidence>
<feature type="region of interest" description="Disordered" evidence="2">
    <location>
        <begin position="1"/>
        <end position="29"/>
    </location>
</feature>
<dbReference type="RefSeq" id="WP_185242177.1">
    <property type="nucleotide sequence ID" value="NZ_AP023213.1"/>
</dbReference>
<name>A0A7R7IYP0_9BACT</name>
<evidence type="ECO:0008006" key="5">
    <source>
        <dbReference type="Google" id="ProtNLM"/>
    </source>
</evidence>
<keyword evidence="1" id="KW-0533">Nickel</keyword>
<reference evidence="3 4" key="1">
    <citation type="submission" date="2020-06" db="EMBL/GenBank/DDBJ databases">
        <title>Interaction of electrochemicaly active bacteria, Geobacter bremensis R4 on different carbon anode.</title>
        <authorList>
            <person name="Meng L."/>
            <person name="Yoshida N."/>
        </authorList>
    </citation>
    <scope>NUCLEOTIDE SEQUENCE [LARGE SCALE GENOMIC DNA]</scope>
    <source>
        <strain evidence="3 4">R4</strain>
    </source>
</reference>
<organism evidence="3 4">
    <name type="scientific">Citrifermentans bremense</name>
    <dbReference type="NCBI Taxonomy" id="60035"/>
    <lineage>
        <taxon>Bacteria</taxon>
        <taxon>Pseudomonadati</taxon>
        <taxon>Thermodesulfobacteriota</taxon>
        <taxon>Desulfuromonadia</taxon>
        <taxon>Geobacterales</taxon>
        <taxon>Geobacteraceae</taxon>
        <taxon>Citrifermentans</taxon>
    </lineage>
</organism>
<gene>
    <name evidence="3" type="ORF">GEOBRER4_n2064</name>
</gene>
<feature type="compositionally biased region" description="Basic residues" evidence="2">
    <location>
        <begin position="1"/>
        <end position="27"/>
    </location>
</feature>
<evidence type="ECO:0000256" key="1">
    <source>
        <dbReference type="ARBA" id="ARBA00022596"/>
    </source>
</evidence>
<accession>A0A7R7IYP0</accession>
<sequence>MRRGKITNHTNRHHNHSHAGEHHHAHLKRSETVLTVRAHSGLSGDMLVAGLLRMARLSDEEVDRLLGAILPELTGTLRLTKRKVNQVTGWTATVTLPEEHQHRTLRDICTVVSQSGLTDQAKQLATDAFTLLARAEAVVHDKNPEKVHFHEVGALDSILDICLAAKLFTRLAPGRFVVSPLPLADGYVTCAHGVLPVPAPAVLELLEGISVCRFPGNGETITPTAIALLHAFGAVFGGWPDMHVERQALVYGSHDFPNAPNGAIFAFGTAR</sequence>
<dbReference type="InterPro" id="IPR002822">
    <property type="entry name" value="Ni_insertion"/>
</dbReference>
<dbReference type="AlphaFoldDB" id="A0A7R7IYP0"/>
<dbReference type="Proteomes" id="UP000515472">
    <property type="component" value="Chromosome"/>
</dbReference>
<dbReference type="PANTHER" id="PTHR36566">
    <property type="entry name" value="NICKEL INSERTION PROTEIN-RELATED"/>
    <property type="match status" value="1"/>
</dbReference>